<dbReference type="EnsemblPlants" id="AES80240">
    <property type="protein sequence ID" value="AES80240"/>
    <property type="gene ID" value="MTR_7g078370"/>
</dbReference>
<feature type="chain" id="PRO_5014574044" description="Thioredoxin-like protein" evidence="1">
    <location>
        <begin position="22"/>
        <end position="153"/>
    </location>
</feature>
<keyword evidence="1" id="KW-0732">Signal</keyword>
<sequence>MLGNLTELLLLLVSIPSDLGGGRVKKYRTSPILGLVLREEEHAPEALVLVLLFELDIAKARAIGYYGKGGLPKLFIEKKYIDEVEEIQKLHDDKKLEKLLDCCERIDDIEGDDGGFEACRDINFVPCETCYGSCKIYYEGDYEEDVLIAMKMA</sequence>
<evidence type="ECO:0000313" key="2">
    <source>
        <dbReference type="EMBL" id="AES80240.2"/>
    </source>
</evidence>
<evidence type="ECO:0008006" key="5">
    <source>
        <dbReference type="Google" id="ProtNLM"/>
    </source>
</evidence>
<dbReference type="EMBL" id="CM001223">
    <property type="protein sequence ID" value="AES80240.2"/>
    <property type="molecule type" value="Genomic_DNA"/>
</dbReference>
<reference evidence="2 4" key="1">
    <citation type="journal article" date="2011" name="Nature">
        <title>The Medicago genome provides insight into the evolution of rhizobial symbioses.</title>
        <authorList>
            <person name="Young N.D."/>
            <person name="Debelle F."/>
            <person name="Oldroyd G.E."/>
            <person name="Geurts R."/>
            <person name="Cannon S.B."/>
            <person name="Udvardi M.K."/>
            <person name="Benedito V.A."/>
            <person name="Mayer K.F."/>
            <person name="Gouzy J."/>
            <person name="Schoof H."/>
            <person name="Van de Peer Y."/>
            <person name="Proost S."/>
            <person name="Cook D.R."/>
            <person name="Meyers B.C."/>
            <person name="Spannagl M."/>
            <person name="Cheung F."/>
            <person name="De Mita S."/>
            <person name="Krishnakumar V."/>
            <person name="Gundlach H."/>
            <person name="Zhou S."/>
            <person name="Mudge J."/>
            <person name="Bharti A.K."/>
            <person name="Murray J.D."/>
            <person name="Naoumkina M.A."/>
            <person name="Rosen B."/>
            <person name="Silverstein K.A."/>
            <person name="Tang H."/>
            <person name="Rombauts S."/>
            <person name="Zhao P.X."/>
            <person name="Zhou P."/>
            <person name="Barbe V."/>
            <person name="Bardou P."/>
            <person name="Bechner M."/>
            <person name="Bellec A."/>
            <person name="Berger A."/>
            <person name="Berges H."/>
            <person name="Bidwell S."/>
            <person name="Bisseling T."/>
            <person name="Choisne N."/>
            <person name="Couloux A."/>
            <person name="Denny R."/>
            <person name="Deshpande S."/>
            <person name="Dai X."/>
            <person name="Doyle J.J."/>
            <person name="Dudez A.M."/>
            <person name="Farmer A.D."/>
            <person name="Fouteau S."/>
            <person name="Franken C."/>
            <person name="Gibelin C."/>
            <person name="Gish J."/>
            <person name="Goldstein S."/>
            <person name="Gonzalez A.J."/>
            <person name="Green P.J."/>
            <person name="Hallab A."/>
            <person name="Hartog M."/>
            <person name="Hua A."/>
            <person name="Humphray S.J."/>
            <person name="Jeong D.H."/>
            <person name="Jing Y."/>
            <person name="Jocker A."/>
            <person name="Kenton S.M."/>
            <person name="Kim D.J."/>
            <person name="Klee K."/>
            <person name="Lai H."/>
            <person name="Lang C."/>
            <person name="Lin S."/>
            <person name="Macmil S.L."/>
            <person name="Magdelenat G."/>
            <person name="Matthews L."/>
            <person name="McCorrison J."/>
            <person name="Monaghan E.L."/>
            <person name="Mun J.H."/>
            <person name="Najar F.Z."/>
            <person name="Nicholson C."/>
            <person name="Noirot C."/>
            <person name="O'Bleness M."/>
            <person name="Paule C.R."/>
            <person name="Poulain J."/>
            <person name="Prion F."/>
            <person name="Qin B."/>
            <person name="Qu C."/>
            <person name="Retzel E.F."/>
            <person name="Riddle C."/>
            <person name="Sallet E."/>
            <person name="Samain S."/>
            <person name="Samson N."/>
            <person name="Sanders I."/>
            <person name="Saurat O."/>
            <person name="Scarpelli C."/>
            <person name="Schiex T."/>
            <person name="Segurens B."/>
            <person name="Severin A.J."/>
            <person name="Sherrier D.J."/>
            <person name="Shi R."/>
            <person name="Sims S."/>
            <person name="Singer S.R."/>
            <person name="Sinharoy S."/>
            <person name="Sterck L."/>
            <person name="Viollet A."/>
            <person name="Wang B.B."/>
            <person name="Wang K."/>
            <person name="Wang M."/>
            <person name="Wang X."/>
            <person name="Warfsmann J."/>
            <person name="Weissenbach J."/>
            <person name="White D.D."/>
            <person name="White J.D."/>
            <person name="Wiley G.B."/>
            <person name="Wincker P."/>
            <person name="Xing Y."/>
            <person name="Yang L."/>
            <person name="Yao Z."/>
            <person name="Ying F."/>
            <person name="Zhai J."/>
            <person name="Zhou L."/>
            <person name="Zuber A."/>
            <person name="Denarie J."/>
            <person name="Dixon R.A."/>
            <person name="May G.D."/>
            <person name="Schwartz D.C."/>
            <person name="Rogers J."/>
            <person name="Quetier F."/>
            <person name="Town C.D."/>
            <person name="Roe B.A."/>
        </authorList>
    </citation>
    <scope>NUCLEOTIDE SEQUENCE [LARGE SCALE GENOMIC DNA]</scope>
    <source>
        <strain evidence="2">A17</strain>
        <strain evidence="3 4">cv. Jemalong A17</strain>
    </source>
</reference>
<keyword evidence="4" id="KW-1185">Reference proteome</keyword>
<organism evidence="2 4">
    <name type="scientific">Medicago truncatula</name>
    <name type="common">Barrel medic</name>
    <name type="synonym">Medicago tribuloides</name>
    <dbReference type="NCBI Taxonomy" id="3880"/>
    <lineage>
        <taxon>Eukaryota</taxon>
        <taxon>Viridiplantae</taxon>
        <taxon>Streptophyta</taxon>
        <taxon>Embryophyta</taxon>
        <taxon>Tracheophyta</taxon>
        <taxon>Spermatophyta</taxon>
        <taxon>Magnoliopsida</taxon>
        <taxon>eudicotyledons</taxon>
        <taxon>Gunneridae</taxon>
        <taxon>Pentapetalae</taxon>
        <taxon>rosids</taxon>
        <taxon>fabids</taxon>
        <taxon>Fabales</taxon>
        <taxon>Fabaceae</taxon>
        <taxon>Papilionoideae</taxon>
        <taxon>50 kb inversion clade</taxon>
        <taxon>NPAAA clade</taxon>
        <taxon>Hologalegina</taxon>
        <taxon>IRL clade</taxon>
        <taxon>Trifolieae</taxon>
        <taxon>Medicago</taxon>
    </lineage>
</organism>
<dbReference type="STRING" id="3880.G7L5R0"/>
<evidence type="ECO:0000313" key="4">
    <source>
        <dbReference type="Proteomes" id="UP000002051"/>
    </source>
</evidence>
<protein>
    <recommendedName>
        <fullName evidence="5">Thioredoxin-like protein</fullName>
    </recommendedName>
</protein>
<dbReference type="PANTHER" id="PTHR45669:SF30">
    <property type="entry name" value="OS04G0641300 PROTEIN"/>
    <property type="match status" value="1"/>
</dbReference>
<dbReference type="AlphaFoldDB" id="G7L5R0"/>
<accession>A0A0C3W9E0</accession>
<name>G7L5R0_MEDTR</name>
<gene>
    <name evidence="2" type="ordered locus">MTR_7g078370</name>
</gene>
<accession>G7L5R0</accession>
<dbReference type="Proteomes" id="UP000002051">
    <property type="component" value="Unassembled WGS sequence"/>
</dbReference>
<reference evidence="2 4" key="2">
    <citation type="journal article" date="2014" name="BMC Genomics">
        <title>An improved genome release (version Mt4.0) for the model legume Medicago truncatula.</title>
        <authorList>
            <person name="Tang H."/>
            <person name="Krishnakumar V."/>
            <person name="Bidwell S."/>
            <person name="Rosen B."/>
            <person name="Chan A."/>
            <person name="Zhou S."/>
            <person name="Gentzbittel L."/>
            <person name="Childs K.L."/>
            <person name="Yandell M."/>
            <person name="Gundlach H."/>
            <person name="Mayer K.F."/>
            <person name="Schwartz D.C."/>
            <person name="Town C.D."/>
        </authorList>
    </citation>
    <scope>GENOME REANNOTATION</scope>
    <source>
        <strain evidence="3 4">cv. Jemalong A17</strain>
    </source>
</reference>
<dbReference type="Gene3D" id="3.40.30.10">
    <property type="entry name" value="Glutaredoxin"/>
    <property type="match status" value="1"/>
</dbReference>
<dbReference type="HOGENOM" id="CLU_1715981_0_0_1"/>
<evidence type="ECO:0000313" key="3">
    <source>
        <dbReference type="EnsemblPlants" id="AES80240"/>
    </source>
</evidence>
<dbReference type="Pfam" id="PF23733">
    <property type="entry name" value="GRXCR1-2_C"/>
    <property type="match status" value="1"/>
</dbReference>
<evidence type="ECO:0000256" key="1">
    <source>
        <dbReference type="SAM" id="SignalP"/>
    </source>
</evidence>
<dbReference type="PaxDb" id="3880-AES80240"/>
<feature type="signal peptide" evidence="1">
    <location>
        <begin position="1"/>
        <end position="21"/>
    </location>
</feature>
<dbReference type="PANTHER" id="PTHR45669">
    <property type="entry name" value="GLUTAREDOXIN DOMAIN-CONTAINING CYSTEINE-RICH PROTEIN CG12206-RELATED"/>
    <property type="match status" value="1"/>
</dbReference>
<reference evidence="3" key="3">
    <citation type="submission" date="2015-04" db="UniProtKB">
        <authorList>
            <consortium name="EnsemblPlants"/>
        </authorList>
    </citation>
    <scope>IDENTIFICATION</scope>
    <source>
        <strain evidence="3">cv. Jemalong A17</strain>
    </source>
</reference>
<dbReference type="eggNOG" id="KOG2824">
    <property type="taxonomic scope" value="Eukaryota"/>
</dbReference>
<proteinExistence type="predicted"/>